<dbReference type="OrthoDB" id="9782022at2"/>
<reference evidence="2 3" key="1">
    <citation type="submission" date="2016-10" db="EMBL/GenBank/DDBJ databases">
        <authorList>
            <person name="de Groot N.N."/>
        </authorList>
    </citation>
    <scope>NUCLEOTIDE SEQUENCE [LARGE SCALE GENOMIC DNA]</scope>
    <source>
        <strain evidence="2 3">DSM 28286</strain>
    </source>
</reference>
<evidence type="ECO:0000313" key="3">
    <source>
        <dbReference type="Proteomes" id="UP000199031"/>
    </source>
</evidence>
<dbReference type="Pfam" id="PF04377">
    <property type="entry name" value="ATE_C"/>
    <property type="match status" value="1"/>
</dbReference>
<protein>
    <submittedName>
        <fullName evidence="2">Arginine-tRNA-protein transferase</fullName>
    </submittedName>
</protein>
<dbReference type="GO" id="GO:0004057">
    <property type="term" value="F:arginyl-tRNA--protein transferase activity"/>
    <property type="evidence" value="ECO:0007669"/>
    <property type="project" value="InterPro"/>
</dbReference>
<organism evidence="2 3">
    <name type="scientific">Parafilimonas terrae</name>
    <dbReference type="NCBI Taxonomy" id="1465490"/>
    <lineage>
        <taxon>Bacteria</taxon>
        <taxon>Pseudomonadati</taxon>
        <taxon>Bacteroidota</taxon>
        <taxon>Chitinophagia</taxon>
        <taxon>Chitinophagales</taxon>
        <taxon>Chitinophagaceae</taxon>
        <taxon>Parafilimonas</taxon>
    </lineage>
</organism>
<dbReference type="InterPro" id="IPR007472">
    <property type="entry name" value="N-end_Aminoacyl_Trfase_C"/>
</dbReference>
<dbReference type="Proteomes" id="UP000199031">
    <property type="component" value="Unassembled WGS sequence"/>
</dbReference>
<keyword evidence="2" id="KW-0808">Transferase</keyword>
<dbReference type="EMBL" id="FOXQ01000003">
    <property type="protein sequence ID" value="SFP93203.1"/>
    <property type="molecule type" value="Genomic_DNA"/>
</dbReference>
<dbReference type="AlphaFoldDB" id="A0A1I5UD66"/>
<evidence type="ECO:0000259" key="1">
    <source>
        <dbReference type="Pfam" id="PF04377"/>
    </source>
</evidence>
<gene>
    <name evidence="2" type="ORF">SAMN05444277_103216</name>
</gene>
<dbReference type="RefSeq" id="WP_090656846.1">
    <property type="nucleotide sequence ID" value="NZ_FOXQ01000003.1"/>
</dbReference>
<dbReference type="SUPFAM" id="SSF55729">
    <property type="entry name" value="Acyl-CoA N-acyltransferases (Nat)"/>
    <property type="match status" value="1"/>
</dbReference>
<dbReference type="InterPro" id="IPR016181">
    <property type="entry name" value="Acyl_CoA_acyltransferase"/>
</dbReference>
<sequence>MSNDLHYISPPKEGFKNELFDRLLAAGYYRMQHLMFTCNETIINSDYKTIPVFWLRTLAQDVSLKKAARNILKKCAGFTVVIEPAYVDDEIETLYAAYKKYVQFEVSASCASYLHQPELPEPFDSMMIKVLDGNKLIAAGYFDTGNESIAGIMNIYHPQYRAYSPGKFLILQKLQYALSKNMQYYYTGYISTESIRFDYKTFPDAEAVEVLLPVERIWAPYSKLGKPFLDAYYMQLLHNL</sequence>
<name>A0A1I5UD66_9BACT</name>
<dbReference type="STRING" id="1465490.SAMN05444277_103216"/>
<accession>A0A1I5UD66</accession>
<evidence type="ECO:0000313" key="2">
    <source>
        <dbReference type="EMBL" id="SFP93203.1"/>
    </source>
</evidence>
<proteinExistence type="predicted"/>
<keyword evidence="3" id="KW-1185">Reference proteome</keyword>
<feature type="domain" description="N-end rule aminoacyl transferase C-terminal" evidence="1">
    <location>
        <begin position="93"/>
        <end position="201"/>
    </location>
</feature>